<evidence type="ECO:0000256" key="13">
    <source>
        <dbReference type="ARBA" id="ARBA00057148"/>
    </source>
</evidence>
<dbReference type="AlphaFoldDB" id="A0A6P8KDJ2"/>
<keyword evidence="12" id="KW-0472">Membrane</keyword>
<keyword evidence="8" id="KW-0653">Protein transport</keyword>
<evidence type="ECO:0000256" key="9">
    <source>
        <dbReference type="ARBA" id="ARBA00022946"/>
    </source>
</evidence>
<evidence type="ECO:0000256" key="4">
    <source>
        <dbReference type="ARBA" id="ARBA00022553"/>
    </source>
</evidence>
<keyword evidence="3" id="KW-0813">Transport</keyword>
<reference evidence="19" key="1">
    <citation type="submission" date="2025-08" db="UniProtKB">
        <authorList>
            <consortium name="RefSeq"/>
        </authorList>
    </citation>
    <scope>IDENTIFICATION</scope>
    <source>
        <strain evidence="19">Mau12</strain>
        <tissue evidence="19">Whole Body</tissue>
    </source>
</reference>
<dbReference type="InterPro" id="IPR039544">
    <property type="entry name" value="Tim44-like"/>
</dbReference>
<evidence type="ECO:0000256" key="8">
    <source>
        <dbReference type="ARBA" id="ARBA00022927"/>
    </source>
</evidence>
<dbReference type="SUPFAM" id="SSF54427">
    <property type="entry name" value="NTF2-like"/>
    <property type="match status" value="1"/>
</dbReference>
<dbReference type="SMART" id="SM00978">
    <property type="entry name" value="Tim44"/>
    <property type="match status" value="1"/>
</dbReference>
<name>A0A6P8KDJ2_DROMA</name>
<comment type="function">
    <text evidence="13">Essential component of the PAM complex, a complex required for the translocation of transit peptide-containing proteins from the inner membrane into the mitochondrial matrix in an ATP-dependent manner. Recruits mitochondrial HSP70 to drive protein translocation into the matrix using ATP as an energy source.</text>
</comment>
<keyword evidence="6" id="KW-0999">Mitochondrion inner membrane</keyword>
<dbReference type="FunFam" id="3.10.450.240:FF:000001">
    <property type="entry name" value="Mitochondrial import inner membrane translocase subunit TIM44"/>
    <property type="match status" value="1"/>
</dbReference>
<evidence type="ECO:0000256" key="7">
    <source>
        <dbReference type="ARBA" id="ARBA00022840"/>
    </source>
</evidence>
<gene>
    <name evidence="19" type="primary">LOC117142391</name>
</gene>
<evidence type="ECO:0000256" key="2">
    <source>
        <dbReference type="ARBA" id="ARBA00009597"/>
    </source>
</evidence>
<keyword evidence="16" id="KW-0175">Coiled coil</keyword>
<dbReference type="GeneID" id="117142391"/>
<comment type="subunit">
    <text evidence="14">Probable component of the PAM complex at least composed of a mitochondrial HSP70 protein, GRPEL1 or GRPEL2, TIMM44, TIMM16/PAM16 and TIMM14/DNAJC19. The complex interacts with the TIMM23 component of the TIM23 complex. Interacts with SLC25A4/ANT1 and SLC25A5/ANT2; leading to inhibit the presequence translocase TIMM23, thereby promoting stabilization of PINK1.</text>
</comment>
<evidence type="ECO:0000256" key="14">
    <source>
        <dbReference type="ARBA" id="ARBA00063163"/>
    </source>
</evidence>
<dbReference type="RefSeq" id="XP_033162224.1">
    <property type="nucleotide sequence ID" value="XM_033306333.1"/>
</dbReference>
<keyword evidence="7" id="KW-0067">ATP-binding</keyword>
<keyword evidence="18" id="KW-1185">Reference proteome</keyword>
<dbReference type="InterPro" id="IPR032710">
    <property type="entry name" value="NTF2-like_dom_sf"/>
</dbReference>
<keyword evidence="11" id="KW-0496">Mitochondrion</keyword>
<proteinExistence type="inferred from homology"/>
<comment type="subcellular location">
    <subcellularLocation>
        <location evidence="1">Mitochondrion inner membrane</location>
        <topology evidence="1">Peripheral membrane protein</topology>
        <orientation evidence="1">Matrix side</orientation>
    </subcellularLocation>
</comment>
<dbReference type="GO" id="GO:0005524">
    <property type="term" value="F:ATP binding"/>
    <property type="evidence" value="ECO:0007669"/>
    <property type="project" value="UniProtKB-KW"/>
</dbReference>
<dbReference type="GO" id="GO:0030150">
    <property type="term" value="P:protein import into mitochondrial matrix"/>
    <property type="evidence" value="ECO:0007669"/>
    <property type="project" value="InterPro"/>
</dbReference>
<dbReference type="GO" id="GO:0005743">
    <property type="term" value="C:mitochondrial inner membrane"/>
    <property type="evidence" value="ECO:0007669"/>
    <property type="project" value="UniProtKB-SubCell"/>
</dbReference>
<dbReference type="Gene3D" id="3.10.450.240">
    <property type="match status" value="1"/>
</dbReference>
<evidence type="ECO:0000256" key="5">
    <source>
        <dbReference type="ARBA" id="ARBA00022741"/>
    </source>
</evidence>
<evidence type="ECO:0000313" key="18">
    <source>
        <dbReference type="Proteomes" id="UP000515162"/>
    </source>
</evidence>
<accession>A0A6P8KDJ2</accession>
<dbReference type="Pfam" id="PF04280">
    <property type="entry name" value="Tim44"/>
    <property type="match status" value="1"/>
</dbReference>
<dbReference type="PANTHER" id="PTHR10721">
    <property type="entry name" value="MITOCHONDRIAL IMPORT INNER MEMBRANE TRANSLOCASE SUBUNIT TIM44"/>
    <property type="match status" value="1"/>
</dbReference>
<comment type="similarity">
    <text evidence="2">Belongs to the Tim44 family.</text>
</comment>
<sequence length="518" mass="59702">MIRLTIRNSKCSFSKFSKDCISIVDISKFFGRKRSFYEMRATSCRSIPFINFRIVRYLYRPRRLNKYYDIYRIAALARDRACLFTCQQASQNLQQQQVRVWLIQPHGATGLSHDFTPQPRFYSAPGRRAGFFSQFFDNMKAEMDKNKEIKDNIRKFREEAQKLEESDALKSARQKFNIVESEAQKSSSMLKEQLGAIKERVGDVLEDASKSDLAKKVTEELSKKARGVSDTISDTSGKLGQTSAFQAISNTTTTIKKEMDSASIENRVYRAPAQLRKRVQLDMSDSDRVVEPNTEATGMELHKDSKFYESWENFKNNNTYVNKVLDWKVKYDESENPVIRASRLLTDKVSDVMGGLFSKTELSETMTELVKIDPSFDQKDFLRDCETDIIPNILESIVRGDLEILKDWCFESTFNIIANPIKEAKKAGLYLDSKILDIENIELAMGKVMEQGPVLIITFQAQQIMCVRDQKSQVVEGDPEKVMRVHYVWVLCRDRNELNPKAAWRLMELSANSSEQFV</sequence>
<dbReference type="InterPro" id="IPR007379">
    <property type="entry name" value="Tim44-like_dom"/>
</dbReference>
<evidence type="ECO:0000259" key="17">
    <source>
        <dbReference type="SMART" id="SM00978"/>
    </source>
</evidence>
<feature type="coiled-coil region" evidence="16">
    <location>
        <begin position="139"/>
        <end position="166"/>
    </location>
</feature>
<keyword evidence="5" id="KW-0547">Nucleotide-binding</keyword>
<organism evidence="18 19">
    <name type="scientific">Drosophila mauritiana</name>
    <name type="common">Fruit fly</name>
    <dbReference type="NCBI Taxonomy" id="7226"/>
    <lineage>
        <taxon>Eukaryota</taxon>
        <taxon>Metazoa</taxon>
        <taxon>Ecdysozoa</taxon>
        <taxon>Arthropoda</taxon>
        <taxon>Hexapoda</taxon>
        <taxon>Insecta</taxon>
        <taxon>Pterygota</taxon>
        <taxon>Neoptera</taxon>
        <taxon>Endopterygota</taxon>
        <taxon>Diptera</taxon>
        <taxon>Brachycera</taxon>
        <taxon>Muscomorpha</taxon>
        <taxon>Ephydroidea</taxon>
        <taxon>Drosophilidae</taxon>
        <taxon>Drosophila</taxon>
        <taxon>Sophophora</taxon>
    </lineage>
</organism>
<dbReference type="Proteomes" id="UP000515162">
    <property type="component" value="Chromosome 3R"/>
</dbReference>
<keyword evidence="9" id="KW-0809">Transit peptide</keyword>
<evidence type="ECO:0000256" key="1">
    <source>
        <dbReference type="ARBA" id="ARBA00004443"/>
    </source>
</evidence>
<evidence type="ECO:0000256" key="10">
    <source>
        <dbReference type="ARBA" id="ARBA00023010"/>
    </source>
</evidence>
<feature type="domain" description="Tim44-like" evidence="17">
    <location>
        <begin position="362"/>
        <end position="511"/>
    </location>
</feature>
<evidence type="ECO:0000256" key="16">
    <source>
        <dbReference type="SAM" id="Coils"/>
    </source>
</evidence>
<dbReference type="GO" id="GO:0051087">
    <property type="term" value="F:protein-folding chaperone binding"/>
    <property type="evidence" value="ECO:0007669"/>
    <property type="project" value="InterPro"/>
</dbReference>
<evidence type="ECO:0000256" key="11">
    <source>
        <dbReference type="ARBA" id="ARBA00023128"/>
    </source>
</evidence>
<keyword evidence="10" id="KW-0811">Translocation</keyword>
<evidence type="ECO:0000256" key="12">
    <source>
        <dbReference type="ARBA" id="ARBA00023136"/>
    </source>
</evidence>
<keyword evidence="4" id="KW-0597">Phosphoprotein</keyword>
<evidence type="ECO:0000313" key="19">
    <source>
        <dbReference type="RefSeq" id="XP_033162224.1"/>
    </source>
</evidence>
<evidence type="ECO:0000256" key="6">
    <source>
        <dbReference type="ARBA" id="ARBA00022792"/>
    </source>
</evidence>
<protein>
    <recommendedName>
        <fullName evidence="15">Mitochondrial import inner membrane translocase subunit TIM44</fullName>
    </recommendedName>
</protein>
<dbReference type="PANTHER" id="PTHR10721:SF1">
    <property type="entry name" value="MITOCHONDRIAL IMPORT INNER MEMBRANE TRANSLOCASE SUBUNIT TIM44"/>
    <property type="match status" value="1"/>
</dbReference>
<evidence type="ECO:0000256" key="15">
    <source>
        <dbReference type="ARBA" id="ARBA00074309"/>
    </source>
</evidence>
<evidence type="ECO:0000256" key="3">
    <source>
        <dbReference type="ARBA" id="ARBA00022448"/>
    </source>
</evidence>